<dbReference type="Gene3D" id="2.130.10.10">
    <property type="entry name" value="YVTN repeat-like/Quinoprotein amine dehydrogenase"/>
    <property type="match status" value="1"/>
</dbReference>
<feature type="chain" id="PRO_5002773096" evidence="1">
    <location>
        <begin position="25"/>
        <end position="379"/>
    </location>
</feature>
<evidence type="ECO:0000256" key="1">
    <source>
        <dbReference type="SAM" id="SignalP"/>
    </source>
</evidence>
<evidence type="ECO:0000313" key="2">
    <source>
        <dbReference type="EMBL" id="ACB32555.1"/>
    </source>
</evidence>
<dbReference type="HOGENOM" id="CLU_047398_0_0_4"/>
<keyword evidence="1" id="KW-0732">Signal</keyword>
<dbReference type="eggNOG" id="COG3490">
    <property type="taxonomic scope" value="Bacteria"/>
</dbReference>
<dbReference type="AlphaFoldDB" id="B1Y7V7"/>
<accession>B1Y7V7</accession>
<dbReference type="Pfam" id="PF07433">
    <property type="entry name" value="DUF1513"/>
    <property type="match status" value="1"/>
</dbReference>
<evidence type="ECO:0000313" key="3">
    <source>
        <dbReference type="Proteomes" id="UP000001693"/>
    </source>
</evidence>
<dbReference type="RefSeq" id="WP_012345317.1">
    <property type="nucleotide sequence ID" value="NC_010524.1"/>
</dbReference>
<dbReference type="STRING" id="395495.Lcho_0280"/>
<feature type="signal peptide" evidence="1">
    <location>
        <begin position="1"/>
        <end position="24"/>
    </location>
</feature>
<dbReference type="OrthoDB" id="5624218at2"/>
<dbReference type="InterPro" id="IPR011044">
    <property type="entry name" value="Quino_amine_DH_bsu"/>
</dbReference>
<dbReference type="SUPFAM" id="SSF50969">
    <property type="entry name" value="YVTN repeat-like/Quinoprotein amine dehydrogenase"/>
    <property type="match status" value="1"/>
</dbReference>
<keyword evidence="3" id="KW-1185">Reference proteome</keyword>
<organism evidence="2 3">
    <name type="scientific">Leptothrix cholodnii (strain ATCC 51168 / LMG 8142 / SP-6)</name>
    <name type="common">Leptothrix discophora (strain SP-6)</name>
    <dbReference type="NCBI Taxonomy" id="395495"/>
    <lineage>
        <taxon>Bacteria</taxon>
        <taxon>Pseudomonadati</taxon>
        <taxon>Pseudomonadota</taxon>
        <taxon>Betaproteobacteria</taxon>
        <taxon>Burkholderiales</taxon>
        <taxon>Sphaerotilaceae</taxon>
        <taxon>Leptothrix</taxon>
    </lineage>
</organism>
<gene>
    <name evidence="2" type="ordered locus">Lcho_0280</name>
</gene>
<dbReference type="Proteomes" id="UP000001693">
    <property type="component" value="Chromosome"/>
</dbReference>
<dbReference type="EMBL" id="CP001013">
    <property type="protein sequence ID" value="ACB32555.1"/>
    <property type="molecule type" value="Genomic_DNA"/>
</dbReference>
<dbReference type="InterPro" id="IPR008311">
    <property type="entry name" value="UCP028101"/>
</dbReference>
<proteinExistence type="predicted"/>
<dbReference type="InterPro" id="IPR015943">
    <property type="entry name" value="WD40/YVTN_repeat-like_dom_sf"/>
</dbReference>
<protein>
    <submittedName>
        <fullName evidence="2">Twin-arginine translocation pathway signal</fullName>
    </submittedName>
</protein>
<reference evidence="2 3" key="1">
    <citation type="submission" date="2008-03" db="EMBL/GenBank/DDBJ databases">
        <title>Complete sequence of Leptothrix cholodnii SP-6.</title>
        <authorList>
            <consortium name="US DOE Joint Genome Institute"/>
            <person name="Copeland A."/>
            <person name="Lucas S."/>
            <person name="Lapidus A."/>
            <person name="Glavina del Rio T."/>
            <person name="Dalin E."/>
            <person name="Tice H."/>
            <person name="Bruce D."/>
            <person name="Goodwin L."/>
            <person name="Pitluck S."/>
            <person name="Chertkov O."/>
            <person name="Brettin T."/>
            <person name="Detter J.C."/>
            <person name="Han C."/>
            <person name="Kuske C.R."/>
            <person name="Schmutz J."/>
            <person name="Larimer F."/>
            <person name="Land M."/>
            <person name="Hauser L."/>
            <person name="Kyrpides N."/>
            <person name="Lykidis A."/>
            <person name="Emerson D."/>
            <person name="Richardson P."/>
        </authorList>
    </citation>
    <scope>NUCLEOTIDE SEQUENCE [LARGE SCALE GENOMIC DNA]</scope>
    <source>
        <strain evidence="3">ATCC 51168 / LMG 8142 / SP-6</strain>
    </source>
</reference>
<sequence precursor="true">MHRRFFLQSSSLALLASWRPALQAGPPAEPMPRQRLAAAWRGRGADGIERDQVGVLDCDWAAGTVRVVGAIDNPGRAHGLLAGADGGFIAVANRPGRWLLAADRDGRLRQRLDLSQEPSARTLNGHVEADTSTGWLYTPETDPARGEGWISVRDPRSLRRVAQWPSHGVDPHQCLLDGDGGLIVANGGIWRTPQGHKVALERMAPSLVRLDARSGALLGQWRLADARLSIRHLAWTDDDSRRLGVALQAEHDTPQQRAEAPLLALWDGRSLQTPGARAPATAGGYAGDIAAGPGGGLILSGQKAGLGLWWHPGAPQRLQTVAELGDACALASFADAAERGVLIAAARGLARWHPRQAAQALPWPMPMAPDNHWVLLADA</sequence>
<dbReference type="KEGG" id="lch:Lcho_0280"/>
<name>B1Y7V7_LEPCP</name>